<comment type="similarity">
    <text evidence="5">Belongs to the STT3 family.</text>
</comment>
<keyword evidence="10" id="KW-0460">Magnesium</keyword>
<feature type="transmembrane region" description="Helical" evidence="14">
    <location>
        <begin position="491"/>
        <end position="511"/>
    </location>
</feature>
<dbReference type="InterPro" id="IPR003674">
    <property type="entry name" value="Oligo_trans_STT3"/>
</dbReference>
<evidence type="ECO:0000259" key="16">
    <source>
        <dbReference type="Pfam" id="PF18527"/>
    </source>
</evidence>
<dbReference type="Proteomes" id="UP000011939">
    <property type="component" value="Unassembled WGS sequence"/>
</dbReference>
<dbReference type="GO" id="GO:0016020">
    <property type="term" value="C:membrane"/>
    <property type="evidence" value="ECO:0007669"/>
    <property type="project" value="InterPro"/>
</dbReference>
<dbReference type="PANTHER" id="PTHR13872">
    <property type="entry name" value="DOLICHYL-DIPHOSPHOOLIGOSACCHARIDE--PROTEIN GLYCOSYLTRANSFERASE SUBUNIT"/>
    <property type="match status" value="1"/>
</dbReference>
<feature type="transmembrane region" description="Helical" evidence="14">
    <location>
        <begin position="106"/>
        <end position="126"/>
    </location>
</feature>
<evidence type="ECO:0000259" key="17">
    <source>
        <dbReference type="Pfam" id="PF21436"/>
    </source>
</evidence>
<feature type="domain" description="STT3/PglB/AglB core" evidence="17">
    <location>
        <begin position="534"/>
        <end position="662"/>
    </location>
</feature>
<dbReference type="AlphaFoldDB" id="M5ISD1"/>
<evidence type="ECO:0000256" key="9">
    <source>
        <dbReference type="ARBA" id="ARBA00022723"/>
    </source>
</evidence>
<gene>
    <name evidence="18" type="ORF">CSUNSWCD_331</name>
</gene>
<feature type="transmembrane region" description="Helical" evidence="14">
    <location>
        <begin position="21"/>
        <end position="40"/>
    </location>
</feature>
<evidence type="ECO:0000256" key="5">
    <source>
        <dbReference type="ARBA" id="ARBA00010810"/>
    </source>
</evidence>
<dbReference type="Gene3D" id="3.40.1380.40">
    <property type="match status" value="1"/>
</dbReference>
<evidence type="ECO:0000256" key="4">
    <source>
        <dbReference type="ARBA" id="ARBA00004922"/>
    </source>
</evidence>
<feature type="transmembrane region" description="Helical" evidence="14">
    <location>
        <begin position="269"/>
        <end position="292"/>
    </location>
</feature>
<keyword evidence="6 18" id="KW-0328">Glycosyltransferase</keyword>
<dbReference type="InterPro" id="IPR048999">
    <property type="entry name" value="STT3-PglB_core"/>
</dbReference>
<evidence type="ECO:0000256" key="7">
    <source>
        <dbReference type="ARBA" id="ARBA00022679"/>
    </source>
</evidence>
<feature type="transmembrane region" description="Helical" evidence="14">
    <location>
        <begin position="161"/>
        <end position="178"/>
    </location>
</feature>
<dbReference type="UniPathway" id="UPA00378"/>
<feature type="transmembrane region" description="Helical" evidence="14">
    <location>
        <begin position="232"/>
        <end position="257"/>
    </location>
</feature>
<comment type="cofactor">
    <cofactor evidence="1">
        <name>Mn(2+)</name>
        <dbReference type="ChEBI" id="CHEBI:29035"/>
    </cofactor>
</comment>
<feature type="domain" description="Oligosaccharyl transferase STT3 N-terminal" evidence="15">
    <location>
        <begin position="24"/>
        <end position="410"/>
    </location>
</feature>
<dbReference type="InterPro" id="IPR041563">
    <property type="entry name" value="STT3_PglB_C"/>
</dbReference>
<keyword evidence="7 18" id="KW-0808">Transferase</keyword>
<evidence type="ECO:0000313" key="18">
    <source>
        <dbReference type="EMBL" id="EKU12391.1"/>
    </source>
</evidence>
<dbReference type="EC" id="2.4.99.18" evidence="18"/>
<comment type="cofactor">
    <cofactor evidence="2">
        <name>Mg(2+)</name>
        <dbReference type="ChEBI" id="CHEBI:18420"/>
    </cofactor>
</comment>
<dbReference type="SMR" id="M5ISD1"/>
<evidence type="ECO:0000256" key="11">
    <source>
        <dbReference type="ARBA" id="ARBA00022989"/>
    </source>
</evidence>
<feature type="domain" description="STT3 subunit PglB C-terminal" evidence="16">
    <location>
        <begin position="671"/>
        <end position="749"/>
    </location>
</feature>
<dbReference type="Pfam" id="PF21436">
    <property type="entry name" value="STT3-PglB_core"/>
    <property type="match status" value="1"/>
</dbReference>
<keyword evidence="13" id="KW-0464">Manganese</keyword>
<keyword evidence="12 14" id="KW-0472">Membrane</keyword>
<dbReference type="PATRIC" id="fig|1244083.3.peg.336"/>
<feature type="transmembrane region" description="Helical" evidence="14">
    <location>
        <begin position="455"/>
        <end position="479"/>
    </location>
</feature>
<evidence type="ECO:0000256" key="14">
    <source>
        <dbReference type="SAM" id="Phobius"/>
    </source>
</evidence>
<feature type="transmembrane region" description="Helical" evidence="14">
    <location>
        <begin position="387"/>
        <end position="406"/>
    </location>
</feature>
<name>M5ISD1_9BACT</name>
<keyword evidence="11 14" id="KW-1133">Transmembrane helix</keyword>
<dbReference type="GO" id="GO:0012505">
    <property type="term" value="C:endomembrane system"/>
    <property type="evidence" value="ECO:0007669"/>
    <property type="project" value="UniProtKB-SubCell"/>
</dbReference>
<evidence type="ECO:0000256" key="1">
    <source>
        <dbReference type="ARBA" id="ARBA00001936"/>
    </source>
</evidence>
<evidence type="ECO:0000313" key="19">
    <source>
        <dbReference type="Proteomes" id="UP000011939"/>
    </source>
</evidence>
<dbReference type="GO" id="GO:0004579">
    <property type="term" value="F:dolichyl-diphosphooligosaccharide-protein glycotransferase activity"/>
    <property type="evidence" value="ECO:0007669"/>
    <property type="project" value="UniProtKB-EC"/>
</dbReference>
<dbReference type="EMBL" id="AMZQ01000001">
    <property type="protein sequence ID" value="EKU12391.1"/>
    <property type="molecule type" value="Genomic_DNA"/>
</dbReference>
<sequence>MKMASKISGLLDKFKFSKQTFLLILAAFVFSVVCRLYWVYWAGEYQHFFWNDQLMISTNDGYAFAEGARDMIAGFHQPNDLSYYGRSMPTLTYFLYQILPFSFESILLYMSVFFSSLIVIPVILIAKEYEMPGMGFAAALLASIANSYYNRTMAGYYDTDMLTIVLPVFSVWAMIRLAQKKNVNDLIFIPIFILINDWWYPSSYSLNFAMLGAFLLYTLVFDRKNALNYEAVILMIVALTYIDFYAKSALAVALYLAMRFRPQIWDKRVVAACLALAVGLLGFSGGLNQILFQLKFYIFRGVSESSEPVFHFYNVNKTIMEMSDYSFEFESINAFAKRISGHVVTFALSLVGVAALCLKFRSFLLALPMLLLGFLALKGGLRFTIYSVPVMAIGFGYFAALCVNFFKKDKILDKFCTVCLAVFFAFFFLYFDKYYSLLHGKSPVFAPNFDGEASFGVYLATFAAAALICGAAYFMVSGLSSLKKHALLEKICVFCIASISLMPCLEHIYGYKVGTVFAKSEVESLDKLHKIAGREDYVLAWWDYGYPIRYYADVKTLIDGGKHLGRDNFAVSFALASNQRMSANMARLEVEYTERNFSERFGLNLNQMMKDYNATSVNSFLYSLNSKDFRPPQKTREIYYYLPDSMIDIFSAVLRFSNLDLNSGEEYGAIFYPGKPYSVDGDTINIGGGFSVSGDASKVYIGEREISVNTYFETSYDEKDKLVVKKHEMDADGKIYLIFMKDYRRFLVLDEAVLNSAYIQLFVLENYDKELFEPVILNGAVKIYRLLR</sequence>
<evidence type="ECO:0000256" key="12">
    <source>
        <dbReference type="ARBA" id="ARBA00023136"/>
    </source>
</evidence>
<keyword evidence="8 14" id="KW-0812">Transmembrane</keyword>
<feature type="transmembrane region" description="Helical" evidence="14">
    <location>
        <begin position="415"/>
        <end position="435"/>
    </location>
</feature>
<dbReference type="PANTHER" id="PTHR13872:SF1">
    <property type="entry name" value="DOLICHYL-DIPHOSPHOOLIGOSACCHARIDE--PROTEIN GLYCOSYLTRANSFERASE SUBUNIT STT3B"/>
    <property type="match status" value="1"/>
</dbReference>
<organism evidence="18 19">
    <name type="scientific">Campylobacter showae CSUNSWCD</name>
    <dbReference type="NCBI Taxonomy" id="1244083"/>
    <lineage>
        <taxon>Bacteria</taxon>
        <taxon>Pseudomonadati</taxon>
        <taxon>Campylobacterota</taxon>
        <taxon>Epsilonproteobacteria</taxon>
        <taxon>Campylobacterales</taxon>
        <taxon>Campylobacteraceae</taxon>
        <taxon>Campylobacter</taxon>
    </lineage>
</organism>
<evidence type="ECO:0000256" key="8">
    <source>
        <dbReference type="ARBA" id="ARBA00022692"/>
    </source>
</evidence>
<evidence type="ECO:0000256" key="6">
    <source>
        <dbReference type="ARBA" id="ARBA00022676"/>
    </source>
</evidence>
<evidence type="ECO:0000256" key="3">
    <source>
        <dbReference type="ARBA" id="ARBA00004127"/>
    </source>
</evidence>
<comment type="caution">
    <text evidence="18">The sequence shown here is derived from an EMBL/GenBank/DDBJ whole genome shotgun (WGS) entry which is preliminary data.</text>
</comment>
<dbReference type="InterPro" id="IPR048307">
    <property type="entry name" value="STT3_N"/>
</dbReference>
<dbReference type="STRING" id="1244083.CSUNSWCD_331"/>
<dbReference type="GO" id="GO:0046872">
    <property type="term" value="F:metal ion binding"/>
    <property type="evidence" value="ECO:0007669"/>
    <property type="project" value="UniProtKB-KW"/>
</dbReference>
<keyword evidence="9" id="KW-0479">Metal-binding</keyword>
<comment type="pathway">
    <text evidence="4">Protein modification; protein glycosylation.</text>
</comment>
<evidence type="ECO:0000256" key="10">
    <source>
        <dbReference type="ARBA" id="ARBA00022842"/>
    </source>
</evidence>
<evidence type="ECO:0000256" key="13">
    <source>
        <dbReference type="ARBA" id="ARBA00023211"/>
    </source>
</evidence>
<evidence type="ECO:0000259" key="15">
    <source>
        <dbReference type="Pfam" id="PF02516"/>
    </source>
</evidence>
<evidence type="ECO:0000256" key="2">
    <source>
        <dbReference type="ARBA" id="ARBA00001946"/>
    </source>
</evidence>
<dbReference type="Pfam" id="PF18527">
    <property type="entry name" value="STT3_PglB_C"/>
    <property type="match status" value="1"/>
</dbReference>
<feature type="transmembrane region" description="Helical" evidence="14">
    <location>
        <begin position="198"/>
        <end position="220"/>
    </location>
</feature>
<protein>
    <submittedName>
        <fullName evidence="18">Oligosaccharyltransferase PglB</fullName>
        <ecNumber evidence="18">2.4.99.18</ecNumber>
    </submittedName>
</protein>
<proteinExistence type="inferred from homology"/>
<dbReference type="eggNOG" id="COG1287">
    <property type="taxonomic scope" value="Bacteria"/>
</dbReference>
<dbReference type="Pfam" id="PF02516">
    <property type="entry name" value="STT3"/>
    <property type="match status" value="1"/>
</dbReference>
<feature type="transmembrane region" description="Helical" evidence="14">
    <location>
        <begin position="339"/>
        <end position="358"/>
    </location>
</feature>
<accession>M5ISD1</accession>
<reference evidence="18 19" key="1">
    <citation type="journal article" date="2013" name="Genome Announc.">
        <title>Genome Sequence of Campylobacter showae UNSWCD, Isolated from a Patient with Crohn's Disease.</title>
        <authorList>
            <person name="Tay A.P."/>
            <person name="Kaakoush N.O."/>
            <person name="Deshpande N.P."/>
            <person name="Chen Z."/>
            <person name="Mitchell H."/>
            <person name="Wilkins M.R."/>
        </authorList>
    </citation>
    <scope>NUCLEOTIDE SEQUENCE [LARGE SCALE GENOMIC DNA]</scope>
    <source>
        <strain evidence="18 19">CSUNSWCD</strain>
    </source>
</reference>
<comment type="subcellular location">
    <subcellularLocation>
        <location evidence="3">Endomembrane system</location>
        <topology evidence="3">Multi-pass membrane protein</topology>
    </subcellularLocation>
</comment>